<dbReference type="PANTHER" id="PTHR33653">
    <property type="entry name" value="RIBONUCLEASE VAPC2"/>
    <property type="match status" value="1"/>
</dbReference>
<dbReference type="OrthoDB" id="5368631at2"/>
<comment type="cofactor">
    <cofactor evidence="1">
        <name>Mg(2+)</name>
        <dbReference type="ChEBI" id="CHEBI:18420"/>
    </cofactor>
</comment>
<keyword evidence="3" id="KW-0540">Nuclease</keyword>
<dbReference type="Proteomes" id="UP000199584">
    <property type="component" value="Unassembled WGS sequence"/>
</dbReference>
<accession>A0A1I6DNI7</accession>
<organism evidence="9 10">
    <name type="scientific">Desulfoscipio geothermicus DSM 3669</name>
    <dbReference type="NCBI Taxonomy" id="1121426"/>
    <lineage>
        <taxon>Bacteria</taxon>
        <taxon>Bacillati</taxon>
        <taxon>Bacillota</taxon>
        <taxon>Clostridia</taxon>
        <taxon>Eubacteriales</taxon>
        <taxon>Desulfallaceae</taxon>
        <taxon>Desulfoscipio</taxon>
    </lineage>
</organism>
<comment type="similarity">
    <text evidence="7">Belongs to the PINc/VapC protein family.</text>
</comment>
<dbReference type="Gene3D" id="3.40.50.1010">
    <property type="entry name" value="5'-nuclease"/>
    <property type="match status" value="1"/>
</dbReference>
<protein>
    <recommendedName>
        <fullName evidence="8">PIN domain-containing protein</fullName>
    </recommendedName>
</protein>
<name>A0A1I6DNI7_9FIRM</name>
<dbReference type="AlphaFoldDB" id="A0A1I6DNI7"/>
<evidence type="ECO:0000256" key="3">
    <source>
        <dbReference type="ARBA" id="ARBA00022722"/>
    </source>
</evidence>
<keyword evidence="5" id="KW-0378">Hydrolase</keyword>
<evidence type="ECO:0000256" key="1">
    <source>
        <dbReference type="ARBA" id="ARBA00001946"/>
    </source>
</evidence>
<dbReference type="RefSeq" id="WP_092483432.1">
    <property type="nucleotide sequence ID" value="NZ_FOYM01000014.1"/>
</dbReference>
<dbReference type="GO" id="GO:0004518">
    <property type="term" value="F:nuclease activity"/>
    <property type="evidence" value="ECO:0007669"/>
    <property type="project" value="UniProtKB-KW"/>
</dbReference>
<gene>
    <name evidence="9" type="ORF">SAMN05660706_11414</name>
</gene>
<dbReference type="InterPro" id="IPR002716">
    <property type="entry name" value="PIN_dom"/>
</dbReference>
<evidence type="ECO:0000256" key="5">
    <source>
        <dbReference type="ARBA" id="ARBA00022801"/>
    </source>
</evidence>
<keyword evidence="10" id="KW-1185">Reference proteome</keyword>
<evidence type="ECO:0000259" key="8">
    <source>
        <dbReference type="Pfam" id="PF01850"/>
    </source>
</evidence>
<dbReference type="STRING" id="39060.SAMN05660706_11414"/>
<evidence type="ECO:0000256" key="4">
    <source>
        <dbReference type="ARBA" id="ARBA00022723"/>
    </source>
</evidence>
<dbReference type="GO" id="GO:0046872">
    <property type="term" value="F:metal ion binding"/>
    <property type="evidence" value="ECO:0007669"/>
    <property type="project" value="UniProtKB-KW"/>
</dbReference>
<evidence type="ECO:0000256" key="6">
    <source>
        <dbReference type="ARBA" id="ARBA00022842"/>
    </source>
</evidence>
<evidence type="ECO:0000256" key="7">
    <source>
        <dbReference type="ARBA" id="ARBA00038093"/>
    </source>
</evidence>
<dbReference type="InterPro" id="IPR029060">
    <property type="entry name" value="PIN-like_dom_sf"/>
</dbReference>
<dbReference type="EMBL" id="FOYM01000014">
    <property type="protein sequence ID" value="SFR06956.1"/>
    <property type="molecule type" value="Genomic_DNA"/>
</dbReference>
<feature type="domain" description="PIN" evidence="8">
    <location>
        <begin position="4"/>
        <end position="135"/>
    </location>
</feature>
<dbReference type="SUPFAM" id="SSF88723">
    <property type="entry name" value="PIN domain-like"/>
    <property type="match status" value="1"/>
</dbReference>
<dbReference type="GO" id="GO:0016787">
    <property type="term" value="F:hydrolase activity"/>
    <property type="evidence" value="ECO:0007669"/>
    <property type="project" value="UniProtKB-KW"/>
</dbReference>
<proteinExistence type="inferred from homology"/>
<evidence type="ECO:0000313" key="9">
    <source>
        <dbReference type="EMBL" id="SFR06956.1"/>
    </source>
</evidence>
<evidence type="ECO:0000256" key="2">
    <source>
        <dbReference type="ARBA" id="ARBA00022649"/>
    </source>
</evidence>
<sequence>MDGVLLDTNILIDLLRSYRKSRPKNKEYAYNSKKAIELVNWLIDERITRYISCHTLKELLQYPYISKQEEERIINLLPTFYRILPTTSKVSRIAGILSRQSAEYRDYHIEDCYIAATAITFKLPLYTRNPGDFKYVPHPNLEIVVPYQYQPETAC</sequence>
<keyword evidence="6" id="KW-0460">Magnesium</keyword>
<keyword evidence="4" id="KW-0479">Metal-binding</keyword>
<dbReference type="Pfam" id="PF01850">
    <property type="entry name" value="PIN"/>
    <property type="match status" value="1"/>
</dbReference>
<keyword evidence="2" id="KW-1277">Toxin-antitoxin system</keyword>
<dbReference type="InterPro" id="IPR050556">
    <property type="entry name" value="Type_II_TA_system_RNase"/>
</dbReference>
<evidence type="ECO:0000313" key="10">
    <source>
        <dbReference type="Proteomes" id="UP000199584"/>
    </source>
</evidence>
<dbReference type="PANTHER" id="PTHR33653:SF1">
    <property type="entry name" value="RIBONUCLEASE VAPC2"/>
    <property type="match status" value="1"/>
</dbReference>
<reference evidence="10" key="1">
    <citation type="submission" date="2016-10" db="EMBL/GenBank/DDBJ databases">
        <authorList>
            <person name="Varghese N."/>
            <person name="Submissions S."/>
        </authorList>
    </citation>
    <scope>NUCLEOTIDE SEQUENCE [LARGE SCALE GENOMIC DNA]</scope>
    <source>
        <strain evidence="10">DSM 3669</strain>
    </source>
</reference>